<dbReference type="KEGG" id="pste:PSTEL_24790"/>
<organism evidence="4 5">
    <name type="scientific">Paenibacillus stellifer</name>
    <dbReference type="NCBI Taxonomy" id="169760"/>
    <lineage>
        <taxon>Bacteria</taxon>
        <taxon>Bacillati</taxon>
        <taxon>Bacillota</taxon>
        <taxon>Bacilli</taxon>
        <taxon>Bacillales</taxon>
        <taxon>Paenibacillaceae</taxon>
        <taxon>Paenibacillus</taxon>
    </lineage>
</organism>
<evidence type="ECO:0000313" key="5">
    <source>
        <dbReference type="Proteomes" id="UP000029507"/>
    </source>
</evidence>
<feature type="signal peptide" evidence="2">
    <location>
        <begin position="1"/>
        <end position="23"/>
    </location>
</feature>
<name>A0A089NAF5_9BACL</name>
<gene>
    <name evidence="4" type="ORF">PSTEL_24790</name>
</gene>
<dbReference type="STRING" id="169760.PSTEL_24790"/>
<dbReference type="InterPro" id="IPR015943">
    <property type="entry name" value="WD40/YVTN_repeat-like_dom_sf"/>
</dbReference>
<dbReference type="Gene3D" id="2.130.10.10">
    <property type="entry name" value="YVTN repeat-like/Quinoprotein amine dehydrogenase"/>
    <property type="match status" value="1"/>
</dbReference>
<dbReference type="EMBL" id="CP009286">
    <property type="protein sequence ID" value="AIQ65844.1"/>
    <property type="molecule type" value="Genomic_DNA"/>
</dbReference>
<proteinExistence type="predicted"/>
<feature type="domain" description="SLH" evidence="3">
    <location>
        <begin position="84"/>
        <end position="144"/>
    </location>
</feature>
<feature type="domain" description="SLH" evidence="3">
    <location>
        <begin position="146"/>
        <end position="209"/>
    </location>
</feature>
<dbReference type="HOGENOM" id="CLU_436049_0_0_9"/>
<dbReference type="InterPro" id="IPR001119">
    <property type="entry name" value="SLH_dom"/>
</dbReference>
<dbReference type="OrthoDB" id="185675at2"/>
<dbReference type="PANTHER" id="PTHR43308">
    <property type="entry name" value="OUTER MEMBRANE PROTEIN ALPHA-RELATED"/>
    <property type="match status" value="1"/>
</dbReference>
<keyword evidence="2" id="KW-0732">Signal</keyword>
<dbReference type="PROSITE" id="PS51272">
    <property type="entry name" value="SLH"/>
    <property type="match status" value="2"/>
</dbReference>
<keyword evidence="5" id="KW-1185">Reference proteome</keyword>
<evidence type="ECO:0000259" key="3">
    <source>
        <dbReference type="PROSITE" id="PS51272"/>
    </source>
</evidence>
<protein>
    <recommendedName>
        <fullName evidence="3">SLH domain-containing protein</fullName>
    </recommendedName>
</protein>
<accession>A0A089NAF5</accession>
<evidence type="ECO:0000313" key="4">
    <source>
        <dbReference type="EMBL" id="AIQ65844.1"/>
    </source>
</evidence>
<reference evidence="4 5" key="1">
    <citation type="submission" date="2014-08" db="EMBL/GenBank/DDBJ databases">
        <title>Comparative genomics of the Paenibacillus odorifer group.</title>
        <authorList>
            <person name="den Bakker H.C."/>
            <person name="Tsai Y.-C."/>
            <person name="Martin N."/>
            <person name="Korlach J."/>
            <person name="Wiedmann M."/>
        </authorList>
    </citation>
    <scope>NUCLEOTIDE SEQUENCE [LARGE SCALE GENOMIC DNA]</scope>
    <source>
        <strain evidence="4 5">DSM 14472</strain>
    </source>
</reference>
<feature type="compositionally biased region" description="Low complexity" evidence="1">
    <location>
        <begin position="430"/>
        <end position="456"/>
    </location>
</feature>
<dbReference type="RefSeq" id="WP_038699212.1">
    <property type="nucleotide sequence ID" value="NZ_CP009286.1"/>
</dbReference>
<dbReference type="Pfam" id="PF00395">
    <property type="entry name" value="SLH"/>
    <property type="match status" value="3"/>
</dbReference>
<feature type="region of interest" description="Disordered" evidence="1">
    <location>
        <begin position="430"/>
        <end position="482"/>
    </location>
</feature>
<dbReference type="InterPro" id="IPR051465">
    <property type="entry name" value="Cell_Envelope_Struct_Comp"/>
</dbReference>
<feature type="chain" id="PRO_5039670946" description="SLH domain-containing protein" evidence="2">
    <location>
        <begin position="24"/>
        <end position="627"/>
    </location>
</feature>
<feature type="compositionally biased region" description="Basic and acidic residues" evidence="1">
    <location>
        <begin position="473"/>
        <end position="482"/>
    </location>
</feature>
<sequence>MSFKWKQAFAAIALTSTMAFAYAADVSAETTETIPAWASEEIESWKNLGLLKGDQEGRILPNDGIKKTEFVALINRIFNFNEISGQTFDDVPSAAWYAPEIGKAVAAGAIIGSGDGKINPLETLTREKAALILSRVFQITATEPVSASFSDDSSISVWAKEAIYAMKKAGYVAGTPSGAFLPQKSLTRAEAVKMINNAMGALVSDGADHANMAGGNLIVNTAGATLSNLNLTGSLYITPGVGEGDLNLVNARIGGVVYVNGGGTHSITLTDSAVNHMQINKPKAPVRVVFKGSASANAIDVSSESVIVNESENAIGSLHLLTNGGKAVSLYGNVKQLNMNGKSSFTLESGRVDGLNVSKEAGGSKIQLAKDTTVGSILFDAATTVTGTGKIQTAIINSPGVSLPSMPDKLIMNVDTVIINGQTIDRLGNVVTSSSTGTGGTAVTDPSTGEPVTENPVTEEPEPQNPVTEEPEPEKPVTEEPVKDKATELYSYANALSSFASTGAEGTVKQYLAFLQDPSYTPSIANSDIDMPDLVNAITLVNYQFTVKPSLFASLRGVNTSVLNDARTYLWIGTDNGVTRIQLSTNEMKSYTTADRQLTDDKVLLLISDGGAGVFAVTTTGVSHIYQ</sequence>
<dbReference type="Proteomes" id="UP000029507">
    <property type="component" value="Chromosome"/>
</dbReference>
<evidence type="ECO:0000256" key="2">
    <source>
        <dbReference type="SAM" id="SignalP"/>
    </source>
</evidence>
<dbReference type="PANTHER" id="PTHR43308:SF5">
    <property type="entry name" value="S-LAYER PROTEIN _ PEPTIDOGLYCAN ENDO-BETA-N-ACETYLGLUCOSAMINIDASE"/>
    <property type="match status" value="1"/>
</dbReference>
<evidence type="ECO:0000256" key="1">
    <source>
        <dbReference type="SAM" id="MobiDB-lite"/>
    </source>
</evidence>
<dbReference type="AlphaFoldDB" id="A0A089NAF5"/>